<dbReference type="EMBL" id="CP031165">
    <property type="protein sequence ID" value="AXV06877.1"/>
    <property type="molecule type" value="Genomic_DNA"/>
</dbReference>
<organism evidence="1 2">
    <name type="scientific">Euzebya pacifica</name>
    <dbReference type="NCBI Taxonomy" id="1608957"/>
    <lineage>
        <taxon>Bacteria</taxon>
        <taxon>Bacillati</taxon>
        <taxon>Actinomycetota</taxon>
        <taxon>Nitriliruptoria</taxon>
        <taxon>Euzebyales</taxon>
    </lineage>
</organism>
<proteinExistence type="predicted"/>
<accession>A0A346XXD0</accession>
<dbReference type="Proteomes" id="UP000264006">
    <property type="component" value="Chromosome"/>
</dbReference>
<dbReference type="KEGG" id="euz:DVS28_a2195"/>
<evidence type="ECO:0000313" key="2">
    <source>
        <dbReference type="Proteomes" id="UP000264006"/>
    </source>
</evidence>
<name>A0A346XXD0_9ACTN</name>
<gene>
    <name evidence="1" type="ORF">DVS28_a2195</name>
</gene>
<dbReference type="AlphaFoldDB" id="A0A346XXD0"/>
<keyword evidence="2" id="KW-1185">Reference proteome</keyword>
<sequence length="173" mass="18346">MYPGMWPSGPVMVSADAVVPVPHSISTTDRIAVLAIGSNANPAQIRRKGIVGEVLLMPTTLQNHLVVHAGHITTYGAVPATVVRWPQASCQVFVAWLTAQQVADTTISEHGNYDLVDLPTDHGVIPGYRARTGVLTDRTGWPIRLAAVEAHGPGLPTMMTQAQALAAHPGPVR</sequence>
<protein>
    <submittedName>
        <fullName evidence="1">Uncharacterized protein</fullName>
    </submittedName>
</protein>
<reference evidence="1 2" key="1">
    <citation type="submission" date="2018-09" db="EMBL/GenBank/DDBJ databases">
        <title>Complete genome sequence of Euzebya sp. DY32-46 isolated from seawater of Pacific Ocean.</title>
        <authorList>
            <person name="Xu L."/>
            <person name="Wu Y.-H."/>
            <person name="Xu X.-W."/>
        </authorList>
    </citation>
    <scope>NUCLEOTIDE SEQUENCE [LARGE SCALE GENOMIC DNA]</scope>
    <source>
        <strain evidence="1 2">DY32-46</strain>
    </source>
</reference>
<evidence type="ECO:0000313" key="1">
    <source>
        <dbReference type="EMBL" id="AXV06877.1"/>
    </source>
</evidence>